<dbReference type="Proteomes" id="UP000477951">
    <property type="component" value="Unassembled WGS sequence"/>
</dbReference>
<dbReference type="Proteomes" id="UP000436911">
    <property type="component" value="Unassembled WGS sequence"/>
</dbReference>
<feature type="signal peptide" evidence="1">
    <location>
        <begin position="1"/>
        <end position="37"/>
    </location>
</feature>
<reference evidence="6 7" key="2">
    <citation type="submission" date="2019-12" db="EMBL/GenBank/DDBJ databases">
        <title>Whole-genome sequencing of Allorhizobium vitis.</title>
        <authorList>
            <person name="Gan H.M."/>
            <person name="Szegedi E."/>
            <person name="Burr T."/>
            <person name="Savka M.A."/>
        </authorList>
    </citation>
    <scope>NUCLEOTIDE SEQUENCE [LARGE SCALE GENOMIC DNA]</scope>
    <source>
        <strain evidence="4 6">CG415</strain>
        <strain evidence="3 7">CG516</strain>
    </source>
</reference>
<name>A0A368NV79_AGRVI</name>
<evidence type="ECO:0000313" key="5">
    <source>
        <dbReference type="Proteomes" id="UP000436911"/>
    </source>
</evidence>
<dbReference type="Proteomes" id="UP000440716">
    <property type="component" value="Unassembled WGS sequence"/>
</dbReference>
<protein>
    <submittedName>
        <fullName evidence="2">DUF992 domain-containing protein</fullName>
    </submittedName>
</protein>
<gene>
    <name evidence="2" type="ORF">DXT89_10715</name>
    <name evidence="4" type="ORF">GOZ88_12655</name>
    <name evidence="3" type="ORF">GOZ90_20350</name>
</gene>
<dbReference type="Pfam" id="PF06186">
    <property type="entry name" value="DUF992"/>
    <property type="match status" value="1"/>
</dbReference>
<evidence type="ECO:0000313" key="2">
    <source>
        <dbReference type="EMBL" id="KAA3528467.1"/>
    </source>
</evidence>
<comment type="caution">
    <text evidence="2">The sequence shown here is derived from an EMBL/GenBank/DDBJ whole genome shotgun (WGS) entry which is preliminary data.</text>
</comment>
<accession>A0A368NV79</accession>
<evidence type="ECO:0000313" key="4">
    <source>
        <dbReference type="EMBL" id="MVA56952.1"/>
    </source>
</evidence>
<dbReference type="AlphaFoldDB" id="A0A368NV79"/>
<reference evidence="2 5" key="1">
    <citation type="submission" date="2018-08" db="EMBL/GenBank/DDBJ databases">
        <title>Genome sequencing of Agrobacterium vitis strain ICMP 10754.</title>
        <authorList>
            <person name="Visnovsky S.B."/>
            <person name="Pitman A.R."/>
        </authorList>
    </citation>
    <scope>NUCLEOTIDE SEQUENCE [LARGE SCALE GENOMIC DNA]</scope>
    <source>
        <strain evidence="2 5">ICMP 10754</strain>
    </source>
</reference>
<evidence type="ECO:0000256" key="1">
    <source>
        <dbReference type="SAM" id="SignalP"/>
    </source>
</evidence>
<dbReference type="EMBL" id="WPHR01000023">
    <property type="protein sequence ID" value="MUZ75045.1"/>
    <property type="molecule type" value="Genomic_DNA"/>
</dbReference>
<dbReference type="OrthoDB" id="7362478at2"/>
<feature type="chain" id="PRO_5036068924" evidence="1">
    <location>
        <begin position="38"/>
        <end position="190"/>
    </location>
</feature>
<sequence length="190" mass="19230">MKEKLMSSLAQSSLAKLSAVALITALALPLGATGAKAAVQVGMLTCEMSPGISAVVGSSRDLTCEFKPTTSAPVEYYQGTLSKIGIDLGYVQGGKMAWAVYAPGRLVEGALQGSYGGTSANAAVGFGGAVNLLMGGFQGSVALQPIALESTLGVNLGATLASLKLAYMPPSTPKSLDNGPPIRHGKHYKG</sequence>
<dbReference type="InterPro" id="IPR009333">
    <property type="entry name" value="DUF992"/>
</dbReference>
<keyword evidence="1" id="KW-0732">Signal</keyword>
<proteinExistence type="predicted"/>
<organism evidence="2 5">
    <name type="scientific">Agrobacterium vitis</name>
    <name type="common">Rhizobium vitis</name>
    <dbReference type="NCBI Taxonomy" id="373"/>
    <lineage>
        <taxon>Bacteria</taxon>
        <taxon>Pseudomonadati</taxon>
        <taxon>Pseudomonadota</taxon>
        <taxon>Alphaproteobacteria</taxon>
        <taxon>Hyphomicrobiales</taxon>
        <taxon>Rhizobiaceae</taxon>
        <taxon>Rhizobium/Agrobacterium group</taxon>
        <taxon>Agrobacterium</taxon>
    </lineage>
</organism>
<evidence type="ECO:0000313" key="7">
    <source>
        <dbReference type="Proteomes" id="UP000477951"/>
    </source>
</evidence>
<dbReference type="EMBL" id="QUSG01000004">
    <property type="protein sequence ID" value="KAA3528467.1"/>
    <property type="molecule type" value="Genomic_DNA"/>
</dbReference>
<evidence type="ECO:0000313" key="3">
    <source>
        <dbReference type="EMBL" id="MUZ75045.1"/>
    </source>
</evidence>
<evidence type="ECO:0000313" key="6">
    <source>
        <dbReference type="Proteomes" id="UP000440716"/>
    </source>
</evidence>
<dbReference type="EMBL" id="WPHU01000005">
    <property type="protein sequence ID" value="MVA56952.1"/>
    <property type="molecule type" value="Genomic_DNA"/>
</dbReference>